<dbReference type="PANTHER" id="PTHR30265">
    <property type="entry name" value="RHO-INTERACTING TRANSCRIPTION TERMINATION FACTOR NUSG"/>
    <property type="match status" value="1"/>
</dbReference>
<dbReference type="Proteomes" id="UP000189935">
    <property type="component" value="Chromosome I"/>
</dbReference>
<name>A0A1M6LIL1_9BRAD</name>
<sequence>MRDTDVQAVDLKELKIGDFVGFVDIDPPIAPVAPSNEPAEWYVVQTEPQQDLTTVWRLHELGLEMFVPVLRRRVKTGRIGKNGHKVTRVIAKPMFPGYGFLRTTGIGDHRTIEEVRGVSGFMRDIAGNPVKLPHAAVLAVFRKQMEEQQKWIQENGGRRGSAWKRGDRVRVDDDGGAYAGLIATIDKIDSKGRIEVLLGMIRTSLPADMVVAA</sequence>
<gene>
    <name evidence="5" type="ORF">SAMN05444159_1287</name>
</gene>
<dbReference type="PANTHER" id="PTHR30265:SF4">
    <property type="entry name" value="KOW MOTIF FAMILY PROTEIN, EXPRESSED"/>
    <property type="match status" value="1"/>
</dbReference>
<dbReference type="GO" id="GO:0031564">
    <property type="term" value="P:transcription antitermination"/>
    <property type="evidence" value="ECO:0007669"/>
    <property type="project" value="UniProtKB-KW"/>
</dbReference>
<feature type="domain" description="NusG-like N-terminal" evidence="4">
    <location>
        <begin position="40"/>
        <end position="137"/>
    </location>
</feature>
<reference evidence="5 6" key="1">
    <citation type="submission" date="2016-11" db="EMBL/GenBank/DDBJ databases">
        <authorList>
            <person name="Jaros S."/>
            <person name="Januszkiewicz K."/>
            <person name="Wedrychowicz H."/>
        </authorList>
    </citation>
    <scope>NUCLEOTIDE SEQUENCE [LARGE SCALE GENOMIC DNA]</scope>
    <source>
        <strain evidence="5 6">GAS499</strain>
    </source>
</reference>
<dbReference type="EMBL" id="LT670844">
    <property type="protein sequence ID" value="SHJ71037.1"/>
    <property type="molecule type" value="Genomic_DNA"/>
</dbReference>
<evidence type="ECO:0000256" key="1">
    <source>
        <dbReference type="ARBA" id="ARBA00022814"/>
    </source>
</evidence>
<evidence type="ECO:0000256" key="3">
    <source>
        <dbReference type="ARBA" id="ARBA00023163"/>
    </source>
</evidence>
<protein>
    <submittedName>
        <fullName evidence="5">Transcription antitermination factor NusG</fullName>
    </submittedName>
</protein>
<dbReference type="InterPro" id="IPR036735">
    <property type="entry name" value="NGN_dom_sf"/>
</dbReference>
<dbReference type="AlphaFoldDB" id="A0A1M6LIL1"/>
<keyword evidence="3" id="KW-0804">Transcription</keyword>
<evidence type="ECO:0000313" key="6">
    <source>
        <dbReference type="Proteomes" id="UP000189935"/>
    </source>
</evidence>
<proteinExistence type="predicted"/>
<dbReference type="Pfam" id="PF02357">
    <property type="entry name" value="NusG"/>
    <property type="match status" value="1"/>
</dbReference>
<accession>A0A1M6LIL1</accession>
<evidence type="ECO:0000256" key="2">
    <source>
        <dbReference type="ARBA" id="ARBA00023015"/>
    </source>
</evidence>
<evidence type="ECO:0000259" key="4">
    <source>
        <dbReference type="Pfam" id="PF02357"/>
    </source>
</evidence>
<dbReference type="SUPFAM" id="SSF82679">
    <property type="entry name" value="N-utilization substance G protein NusG, N-terminal domain"/>
    <property type="match status" value="1"/>
</dbReference>
<keyword evidence="1" id="KW-0889">Transcription antitermination</keyword>
<dbReference type="InterPro" id="IPR006645">
    <property type="entry name" value="NGN-like_dom"/>
</dbReference>
<dbReference type="Gene3D" id="3.30.70.940">
    <property type="entry name" value="NusG, N-terminal domain"/>
    <property type="match status" value="1"/>
</dbReference>
<keyword evidence="2" id="KW-0805">Transcription regulation</keyword>
<dbReference type="GO" id="GO:0006354">
    <property type="term" value="P:DNA-templated transcription elongation"/>
    <property type="evidence" value="ECO:0007669"/>
    <property type="project" value="InterPro"/>
</dbReference>
<organism evidence="5 6">
    <name type="scientific">Bradyrhizobium lablabi</name>
    <dbReference type="NCBI Taxonomy" id="722472"/>
    <lineage>
        <taxon>Bacteria</taxon>
        <taxon>Pseudomonadati</taxon>
        <taxon>Pseudomonadota</taxon>
        <taxon>Alphaproteobacteria</taxon>
        <taxon>Hyphomicrobiales</taxon>
        <taxon>Nitrobacteraceae</taxon>
        <taxon>Bradyrhizobium</taxon>
    </lineage>
</organism>
<evidence type="ECO:0000313" key="5">
    <source>
        <dbReference type="EMBL" id="SHJ71037.1"/>
    </source>
</evidence>
<dbReference type="InterPro" id="IPR043425">
    <property type="entry name" value="NusG-like"/>
</dbReference>